<dbReference type="InterPro" id="IPR029058">
    <property type="entry name" value="AB_hydrolase_fold"/>
</dbReference>
<feature type="region of interest" description="Disordered" evidence="3">
    <location>
        <begin position="363"/>
        <end position="382"/>
    </location>
</feature>
<comment type="catalytic activity">
    <reaction evidence="2">
        <text>a monoacylglycerol + H2O = glycerol + a fatty acid + H(+)</text>
        <dbReference type="Rhea" id="RHEA:15245"/>
        <dbReference type="ChEBI" id="CHEBI:15377"/>
        <dbReference type="ChEBI" id="CHEBI:15378"/>
        <dbReference type="ChEBI" id="CHEBI:17408"/>
        <dbReference type="ChEBI" id="CHEBI:17754"/>
        <dbReference type="ChEBI" id="CHEBI:28868"/>
    </reaction>
</comment>
<dbReference type="Gene3D" id="3.40.50.1820">
    <property type="entry name" value="alpha/beta hydrolase"/>
    <property type="match status" value="1"/>
</dbReference>
<feature type="region of interest" description="Disordered" evidence="3">
    <location>
        <begin position="32"/>
        <end position="58"/>
    </location>
</feature>
<sequence length="382" mass="41655">MQSLLRFAILCLSGLMLWQGALCSTASASKGESQEVSGPLLPTTGTLPPKSKPPPPPASVDMKEINMGGFPVNVYGLDALAKPKNGTVPEVAVVIYMHGRRSSAKKDDKLVRILYGNIRQHMTSDPAGSAKDLLIVSFDALNHGQRVTDSTQQLGLGDNPRFLVDMYAALLSNRDTVSFIIDYLASFIFPRDERLITSWIACGTSMGGHSTWHVLASEPRVNTGVVFIGMPDYNALIQQRVRQMNFKAEAPIVPLSFAKLVNATDPSMMPYTSTDPSKNPFWGKHIMQANGGSDPLVPFSLSSNFLSRVVLGPDGPATNDSLEIFVQPKTQHQVTTEMLELAGRWIYRWEIAKKPVNLQPAPSLPTPTYARPPPNLVKPTSS</sequence>
<feature type="compositionally biased region" description="Low complexity" evidence="3">
    <location>
        <begin position="37"/>
        <end position="49"/>
    </location>
</feature>
<dbReference type="EMBL" id="CP119893">
    <property type="protein sequence ID" value="WFD25970.1"/>
    <property type="molecule type" value="Genomic_DNA"/>
</dbReference>
<dbReference type="PANTHER" id="PTHR47381:SF3">
    <property type="entry name" value="ALPHA_BETA-HYDROLASES SUPERFAMILY PROTEIN"/>
    <property type="match status" value="1"/>
</dbReference>
<dbReference type="Proteomes" id="UP001213623">
    <property type="component" value="Chromosome 2"/>
</dbReference>
<protein>
    <recommendedName>
        <fullName evidence="7">Alpha/beta hydrolase family protein</fullName>
    </recommendedName>
</protein>
<evidence type="ECO:0000256" key="3">
    <source>
        <dbReference type="SAM" id="MobiDB-lite"/>
    </source>
</evidence>
<proteinExistence type="predicted"/>
<comment type="catalytic activity">
    <reaction evidence="1">
        <text>a diacylglycerol + H2O = a monoacylglycerol + a fatty acid + H(+)</text>
        <dbReference type="Rhea" id="RHEA:32731"/>
        <dbReference type="ChEBI" id="CHEBI:15377"/>
        <dbReference type="ChEBI" id="CHEBI:15378"/>
        <dbReference type="ChEBI" id="CHEBI:17408"/>
        <dbReference type="ChEBI" id="CHEBI:18035"/>
        <dbReference type="ChEBI" id="CHEBI:28868"/>
    </reaction>
</comment>
<dbReference type="AlphaFoldDB" id="A0AAF0EJZ7"/>
<evidence type="ECO:0000256" key="1">
    <source>
        <dbReference type="ARBA" id="ARBA00047591"/>
    </source>
</evidence>
<gene>
    <name evidence="5" type="ORF">MNAN1_000943</name>
</gene>
<dbReference type="PANTHER" id="PTHR47381">
    <property type="entry name" value="ALPHA/BETA-HYDROLASES SUPERFAMILY PROTEIN"/>
    <property type="match status" value="1"/>
</dbReference>
<reference evidence="5" key="1">
    <citation type="submission" date="2023-03" db="EMBL/GenBank/DDBJ databases">
        <title>Mating type loci evolution in Malassezia.</title>
        <authorList>
            <person name="Coelho M.A."/>
        </authorList>
    </citation>
    <scope>NUCLEOTIDE SEQUENCE</scope>
    <source>
        <strain evidence="5">CBS 9557</strain>
    </source>
</reference>
<accession>A0AAF0EJZ7</accession>
<evidence type="ECO:0000313" key="5">
    <source>
        <dbReference type="EMBL" id="WFD25970.1"/>
    </source>
</evidence>
<feature type="signal peptide" evidence="4">
    <location>
        <begin position="1"/>
        <end position="23"/>
    </location>
</feature>
<keyword evidence="6" id="KW-1185">Reference proteome</keyword>
<dbReference type="SUPFAM" id="SSF53474">
    <property type="entry name" value="alpha/beta-Hydrolases"/>
    <property type="match status" value="1"/>
</dbReference>
<name>A0AAF0EJZ7_9BASI</name>
<feature type="compositionally biased region" description="Pro residues" evidence="3">
    <location>
        <begin position="363"/>
        <end position="376"/>
    </location>
</feature>
<keyword evidence="4" id="KW-0732">Signal</keyword>
<evidence type="ECO:0000256" key="2">
    <source>
        <dbReference type="ARBA" id="ARBA00048461"/>
    </source>
</evidence>
<evidence type="ECO:0000313" key="6">
    <source>
        <dbReference type="Proteomes" id="UP001213623"/>
    </source>
</evidence>
<feature type="chain" id="PRO_5041926501" description="Alpha/beta hydrolase family protein" evidence="4">
    <location>
        <begin position="24"/>
        <end position="382"/>
    </location>
</feature>
<evidence type="ECO:0008006" key="7">
    <source>
        <dbReference type="Google" id="ProtNLM"/>
    </source>
</evidence>
<organism evidence="5 6">
    <name type="scientific">Malassezia nana</name>
    <dbReference type="NCBI Taxonomy" id="180528"/>
    <lineage>
        <taxon>Eukaryota</taxon>
        <taxon>Fungi</taxon>
        <taxon>Dikarya</taxon>
        <taxon>Basidiomycota</taxon>
        <taxon>Ustilaginomycotina</taxon>
        <taxon>Malasseziomycetes</taxon>
        <taxon>Malasseziales</taxon>
        <taxon>Malasseziaceae</taxon>
        <taxon>Malassezia</taxon>
    </lineage>
</organism>
<evidence type="ECO:0000256" key="4">
    <source>
        <dbReference type="SAM" id="SignalP"/>
    </source>
</evidence>